<dbReference type="InterPro" id="IPR046335">
    <property type="entry name" value="LacI/GalR-like_sensor"/>
</dbReference>
<keyword evidence="2" id="KW-0238">DNA-binding</keyword>
<dbReference type="PANTHER" id="PTHR30146:SF2">
    <property type="entry name" value="HTH-TYPE TRANSCRIPTIONAL REGULATOR GNTR"/>
    <property type="match status" value="1"/>
</dbReference>
<dbReference type="Proteomes" id="UP000278180">
    <property type="component" value="Unassembled WGS sequence"/>
</dbReference>
<dbReference type="EMBL" id="RBTE01000390">
    <property type="protein sequence ID" value="RMT24158.1"/>
    <property type="molecule type" value="Genomic_DNA"/>
</dbReference>
<gene>
    <name evidence="6" type="ORF">ALP51_00971</name>
    <name evidence="5" type="ORF">ALP70_01268</name>
</gene>
<dbReference type="InterPro" id="IPR028082">
    <property type="entry name" value="Peripla_BP_I"/>
</dbReference>
<evidence type="ECO:0000313" key="8">
    <source>
        <dbReference type="Proteomes" id="UP000278180"/>
    </source>
</evidence>
<dbReference type="PANTHER" id="PTHR30146">
    <property type="entry name" value="LACI-RELATED TRANSCRIPTIONAL REPRESSOR"/>
    <property type="match status" value="1"/>
</dbReference>
<evidence type="ECO:0000259" key="4">
    <source>
        <dbReference type="Pfam" id="PF13377"/>
    </source>
</evidence>
<evidence type="ECO:0000256" key="1">
    <source>
        <dbReference type="ARBA" id="ARBA00023015"/>
    </source>
</evidence>
<dbReference type="Proteomes" id="UP000269801">
    <property type="component" value="Unassembled WGS sequence"/>
</dbReference>
<dbReference type="GO" id="GO:0000976">
    <property type="term" value="F:transcription cis-regulatory region binding"/>
    <property type="evidence" value="ECO:0007669"/>
    <property type="project" value="TreeGrafter"/>
</dbReference>
<comment type="caution">
    <text evidence="5">The sequence shown here is derived from an EMBL/GenBank/DDBJ whole genome shotgun (WGS) entry which is preliminary data.</text>
</comment>
<dbReference type="EMBL" id="RBSL01000076">
    <property type="protein sequence ID" value="RMS30194.1"/>
    <property type="molecule type" value="Genomic_DNA"/>
</dbReference>
<organism evidence="5 7">
    <name type="scientific">Pseudomonas savastanoi</name>
    <name type="common">Pseudomonas syringae pv. savastanoi</name>
    <dbReference type="NCBI Taxonomy" id="29438"/>
    <lineage>
        <taxon>Bacteria</taxon>
        <taxon>Pseudomonadati</taxon>
        <taxon>Pseudomonadota</taxon>
        <taxon>Gammaproteobacteria</taxon>
        <taxon>Pseudomonadales</taxon>
        <taxon>Pseudomonadaceae</taxon>
        <taxon>Pseudomonas</taxon>
    </lineage>
</organism>
<evidence type="ECO:0000313" key="5">
    <source>
        <dbReference type="EMBL" id="RMS30194.1"/>
    </source>
</evidence>
<dbReference type="Gene3D" id="3.40.50.2300">
    <property type="match status" value="2"/>
</dbReference>
<feature type="domain" description="Transcriptional regulator LacI/GalR-like sensor" evidence="4">
    <location>
        <begin position="36"/>
        <end position="196"/>
    </location>
</feature>
<dbReference type="GO" id="GO:0003700">
    <property type="term" value="F:DNA-binding transcription factor activity"/>
    <property type="evidence" value="ECO:0007669"/>
    <property type="project" value="TreeGrafter"/>
</dbReference>
<evidence type="ECO:0000313" key="6">
    <source>
        <dbReference type="EMBL" id="RMT24158.1"/>
    </source>
</evidence>
<evidence type="ECO:0000256" key="3">
    <source>
        <dbReference type="ARBA" id="ARBA00023163"/>
    </source>
</evidence>
<proteinExistence type="predicted"/>
<keyword evidence="3" id="KW-0804">Transcription</keyword>
<dbReference type="SUPFAM" id="SSF53822">
    <property type="entry name" value="Periplasmic binding protein-like I"/>
    <property type="match status" value="1"/>
</dbReference>
<name>A0A3M5BXU6_PSESS</name>
<protein>
    <submittedName>
        <fullName evidence="5">Gluconate utilization system GNT-I transcriptional repressor</fullName>
    </submittedName>
</protein>
<sequence length="196" mass="21206">MLETSGVPCVHMMELDNRLGAYCVGFSQQQAGAEAARHLLGRGRRRLAYMAAQLDPRVLQRGAGFRQVLEDAGLFDPELQVSTPQSSSIGLGGELFARLLEQHPDVDGVFFCNDDLAQGAALEALRLGVAIPERVSLVGFNDLPGSAHMVPRLTSIRTPREEVGQRAAQVLLGLLDGVTQHSQVDLGFELMVRESS</sequence>
<dbReference type="AlphaFoldDB" id="A0A3M5BXU6"/>
<accession>A0A3M5BXU6</accession>
<keyword evidence="1" id="KW-0805">Transcription regulation</keyword>
<evidence type="ECO:0000256" key="2">
    <source>
        <dbReference type="ARBA" id="ARBA00023125"/>
    </source>
</evidence>
<dbReference type="Pfam" id="PF13377">
    <property type="entry name" value="Peripla_BP_3"/>
    <property type="match status" value="1"/>
</dbReference>
<reference evidence="7 8" key="1">
    <citation type="submission" date="2018-08" db="EMBL/GenBank/DDBJ databases">
        <title>Recombination of ecologically and evolutionarily significant loci maintains genetic cohesion in the Pseudomonas syringae species complex.</title>
        <authorList>
            <person name="Dillon M."/>
            <person name="Thakur S."/>
            <person name="Almeida R.N.D."/>
            <person name="Weir B.S."/>
            <person name="Guttman D.S."/>
        </authorList>
    </citation>
    <scope>NUCLEOTIDE SEQUENCE [LARGE SCALE GENOMIC DNA]</scope>
    <source>
        <strain evidence="6 8">ICMP 13684</strain>
        <strain evidence="5 7">ICMP 13685</strain>
    </source>
</reference>
<evidence type="ECO:0000313" key="7">
    <source>
        <dbReference type="Proteomes" id="UP000269801"/>
    </source>
</evidence>